<dbReference type="CDD" id="cd09727">
    <property type="entry name" value="Cas6_I-E"/>
    <property type="match status" value="1"/>
</dbReference>
<dbReference type="NCBIfam" id="TIGR01907">
    <property type="entry name" value="casE_Cse3"/>
    <property type="match status" value="1"/>
</dbReference>
<sequence>MAAHFLSRARLRQDASVAAIAPQLLPDEDSARANAAHRLIWSLFAGDAQAERCFLFRETQAPGRLGERATFMVLSDRPPDANHPVMEVETKPFAPVLAPGDRLQFSLRANATVTRNDTNGRLKRHDVVMDALTRAGIPAGARAEKRRAVIYEAGLDWLTRQGEKAGFRPVISTFADADDDDDDLGSPMRIDGYNRWSFARLGPKGSISVLDFDGLLEVTDPQLFLAQLGKGFGRAKAYGCGLMLIRRA</sequence>
<dbReference type="Pfam" id="PF08798">
    <property type="entry name" value="CRISPR_assoc"/>
    <property type="match status" value="1"/>
</dbReference>
<dbReference type="Proteomes" id="UP000050497">
    <property type="component" value="Unassembled WGS sequence"/>
</dbReference>
<dbReference type="AlphaFoldDB" id="A0A0P7X9M0"/>
<dbReference type="Proteomes" id="UP000182800">
    <property type="component" value="Unassembled WGS sequence"/>
</dbReference>
<dbReference type="PATRIC" id="fig|1653334.4.peg.1430"/>
<comment type="caution">
    <text evidence="1">The sequence shown here is derived from an EMBL/GenBank/DDBJ whole genome shotgun (WGS) entry which is preliminary data.</text>
</comment>
<organism evidence="1 3">
    <name type="scientific">Saliniramus fredricksonii</name>
    <dbReference type="NCBI Taxonomy" id="1653334"/>
    <lineage>
        <taxon>Bacteria</taxon>
        <taxon>Pseudomonadati</taxon>
        <taxon>Pseudomonadota</taxon>
        <taxon>Alphaproteobacteria</taxon>
        <taxon>Hyphomicrobiales</taxon>
        <taxon>Salinarimonadaceae</taxon>
        <taxon>Saliniramus</taxon>
    </lineage>
</organism>
<dbReference type="SMART" id="SM01101">
    <property type="entry name" value="CRISPR_assoc"/>
    <property type="match status" value="1"/>
</dbReference>
<reference evidence="2 4" key="2">
    <citation type="submission" date="2016-08" db="EMBL/GenBank/DDBJ databases">
        <authorList>
            <person name="Varghese N."/>
            <person name="Submissions Spin"/>
        </authorList>
    </citation>
    <scope>NUCLEOTIDE SEQUENCE [LARGE SCALE GENOMIC DNA]</scope>
    <source>
        <strain evidence="2 4">HL-109</strain>
    </source>
</reference>
<dbReference type="Gene3D" id="3.30.70.1200">
    <property type="entry name" value="Crispr-associated protein, domain 1"/>
    <property type="match status" value="1"/>
</dbReference>
<dbReference type="InterPro" id="IPR010179">
    <property type="entry name" value="CRISPR-assoc_prot_Cse3"/>
</dbReference>
<evidence type="ECO:0000313" key="1">
    <source>
        <dbReference type="EMBL" id="KPQ11910.1"/>
    </source>
</evidence>
<evidence type="ECO:0000313" key="4">
    <source>
        <dbReference type="Proteomes" id="UP000182800"/>
    </source>
</evidence>
<dbReference type="SUPFAM" id="SSF117987">
    <property type="entry name" value="CRISPR-associated protein"/>
    <property type="match status" value="1"/>
</dbReference>
<dbReference type="EMBL" id="LJSX01000004">
    <property type="protein sequence ID" value="KPQ11910.1"/>
    <property type="molecule type" value="Genomic_DNA"/>
</dbReference>
<dbReference type="Gene3D" id="3.30.70.1210">
    <property type="entry name" value="Crispr-associated protein, domain 2"/>
    <property type="match status" value="1"/>
</dbReference>
<keyword evidence="4" id="KW-1185">Reference proteome</keyword>
<protein>
    <submittedName>
        <fullName evidence="2">CRISPR-associated protein, Cse3 family</fullName>
    </submittedName>
    <submittedName>
        <fullName evidence="1">Subtype I-E CRISPR-associated protein Cse3</fullName>
    </submittedName>
</protein>
<proteinExistence type="predicted"/>
<name>A0A0P7X9M0_9HYPH</name>
<dbReference type="EMBL" id="FMBM01000002">
    <property type="protein sequence ID" value="SCC81591.1"/>
    <property type="molecule type" value="Genomic_DNA"/>
</dbReference>
<dbReference type="OrthoDB" id="9795689at2"/>
<dbReference type="RefSeq" id="WP_074445261.1">
    <property type="nucleotide sequence ID" value="NZ_FMBM01000002.1"/>
</dbReference>
<gene>
    <name evidence="1" type="primary">cse3</name>
    <name evidence="2" type="ORF">GA0071312_2540</name>
    <name evidence="1" type="ORF">HLUCCO17_03705</name>
</gene>
<evidence type="ECO:0000313" key="3">
    <source>
        <dbReference type="Proteomes" id="UP000050497"/>
    </source>
</evidence>
<dbReference type="STRING" id="1653334.GA0071312_2540"/>
<evidence type="ECO:0000313" key="2">
    <source>
        <dbReference type="EMBL" id="SCC81591.1"/>
    </source>
</evidence>
<reference evidence="1 3" key="1">
    <citation type="submission" date="2015-09" db="EMBL/GenBank/DDBJ databases">
        <title>Identification and resolution of microdiversity through metagenomic sequencing of parallel consortia.</title>
        <authorList>
            <person name="Nelson W.C."/>
            <person name="Romine M.F."/>
            <person name="Lindemann S.R."/>
        </authorList>
    </citation>
    <scope>NUCLEOTIDE SEQUENCE [LARGE SCALE GENOMIC DNA]</scope>
    <source>
        <strain evidence="1">HL-109</strain>
    </source>
</reference>
<accession>A0A0P7X9M0</accession>